<name>A0A0U5GHF3_ASPCI</name>
<evidence type="ECO:0000256" key="1">
    <source>
        <dbReference type="SAM" id="MobiDB-lite"/>
    </source>
</evidence>
<proteinExistence type="predicted"/>
<reference evidence="3" key="1">
    <citation type="journal article" date="2016" name="Genome Announc.">
        <title>Draft genome sequences of fungus Aspergillus calidoustus.</title>
        <authorList>
            <person name="Horn F."/>
            <person name="Linde J."/>
            <person name="Mattern D.J."/>
            <person name="Walther G."/>
            <person name="Guthke R."/>
            <person name="Scherlach K."/>
            <person name="Martin K."/>
            <person name="Brakhage A.A."/>
            <person name="Petzke L."/>
            <person name="Valiante V."/>
        </authorList>
    </citation>
    <scope>NUCLEOTIDE SEQUENCE [LARGE SCALE GENOMIC DNA]</scope>
    <source>
        <strain evidence="3">SF006504</strain>
    </source>
</reference>
<sequence length="334" mass="37567">MEEAVFERIPRLRIIIFRQCQYGVRPADVPRHLKQQHQYSHQAACQVADAVRQWEDIEQDSDSIQVPRQLEAPLPIIPCHVGGLLCQRGPPQCQYVACNMDAMRKHWRTIHQWSQQTRAGRVGQRERARGQAELARSFTRVAWQQVFPTRKGSHYIHIKYPDGRPRSPLPPAEQAQQAVDAMVIAWEQARAQAAEQATIQADEAADANPWLRMTGWARYLDGVHPQDLRQLVEAPVEAEAEVVEVDIARDPKADPTEQGVRCGAGIRVEAARTEAGQTPYKPLQAYMDEASIEKHVQPWQQVLAFIARTQATQASPSQDDDDGGDDSSGRGQGK</sequence>
<organism evidence="2 3">
    <name type="scientific">Aspergillus calidoustus</name>
    <dbReference type="NCBI Taxonomy" id="454130"/>
    <lineage>
        <taxon>Eukaryota</taxon>
        <taxon>Fungi</taxon>
        <taxon>Dikarya</taxon>
        <taxon>Ascomycota</taxon>
        <taxon>Pezizomycotina</taxon>
        <taxon>Eurotiomycetes</taxon>
        <taxon>Eurotiomycetidae</taxon>
        <taxon>Eurotiales</taxon>
        <taxon>Aspergillaceae</taxon>
        <taxon>Aspergillus</taxon>
        <taxon>Aspergillus subgen. Nidulantes</taxon>
    </lineage>
</organism>
<gene>
    <name evidence="2" type="ORF">ASPCAL14338</name>
</gene>
<keyword evidence="3" id="KW-1185">Reference proteome</keyword>
<evidence type="ECO:0000313" key="2">
    <source>
        <dbReference type="EMBL" id="CEL11235.1"/>
    </source>
</evidence>
<feature type="region of interest" description="Disordered" evidence="1">
    <location>
        <begin position="307"/>
        <end position="334"/>
    </location>
</feature>
<evidence type="ECO:0000313" key="3">
    <source>
        <dbReference type="Proteomes" id="UP000054771"/>
    </source>
</evidence>
<protein>
    <submittedName>
        <fullName evidence="2">Uncharacterized protein</fullName>
    </submittedName>
</protein>
<dbReference type="InterPro" id="IPR022698">
    <property type="entry name" value="OrsD"/>
</dbReference>
<dbReference type="EMBL" id="CDMC01000024">
    <property type="protein sequence ID" value="CEL11235.1"/>
    <property type="molecule type" value="Genomic_DNA"/>
</dbReference>
<dbReference type="Pfam" id="PF12013">
    <property type="entry name" value="OrsD"/>
    <property type="match status" value="1"/>
</dbReference>
<dbReference type="OrthoDB" id="4505768at2759"/>
<accession>A0A0U5GHF3</accession>
<dbReference type="Proteomes" id="UP000054771">
    <property type="component" value="Unassembled WGS sequence"/>
</dbReference>
<dbReference type="AlphaFoldDB" id="A0A0U5GHF3"/>
<dbReference type="STRING" id="454130.A0A0U5GHF3"/>